<evidence type="ECO:0000256" key="4">
    <source>
        <dbReference type="ARBA" id="ARBA00022821"/>
    </source>
</evidence>
<dbReference type="InterPro" id="IPR036388">
    <property type="entry name" value="WH-like_DNA-bd_sf"/>
</dbReference>
<dbReference type="PANTHER" id="PTHR36766:SF40">
    <property type="entry name" value="DISEASE RESISTANCE PROTEIN RGA3"/>
    <property type="match status" value="1"/>
</dbReference>
<dbReference type="InterPro" id="IPR027417">
    <property type="entry name" value="P-loop_NTPase"/>
</dbReference>
<dbReference type="GO" id="GO:0005524">
    <property type="term" value="F:ATP binding"/>
    <property type="evidence" value="ECO:0007669"/>
    <property type="project" value="UniProtKB-KW"/>
</dbReference>
<dbReference type="InParanoid" id="A0A059CZZ7"/>
<name>A0A059CZZ7_EUCGR</name>
<dbReference type="Gene3D" id="3.80.10.10">
    <property type="entry name" value="Ribonuclease Inhibitor"/>
    <property type="match status" value="2"/>
</dbReference>
<reference evidence="10" key="1">
    <citation type="submission" date="2013-07" db="EMBL/GenBank/DDBJ databases">
        <title>The genome of Eucalyptus grandis.</title>
        <authorList>
            <person name="Schmutz J."/>
            <person name="Hayes R."/>
            <person name="Myburg A."/>
            <person name="Tuskan G."/>
            <person name="Grattapaglia D."/>
            <person name="Rokhsar D.S."/>
        </authorList>
    </citation>
    <scope>NUCLEOTIDE SEQUENCE</scope>
    <source>
        <tissue evidence="10">Leaf extractions</tissue>
    </source>
</reference>
<dbReference type="Gene3D" id="1.10.8.430">
    <property type="entry name" value="Helical domain of apoptotic protease-activating factors"/>
    <property type="match status" value="1"/>
</dbReference>
<evidence type="ECO:0000256" key="2">
    <source>
        <dbReference type="ARBA" id="ARBA00022737"/>
    </source>
</evidence>
<dbReference type="InterPro" id="IPR002182">
    <property type="entry name" value="NB-ARC"/>
</dbReference>
<feature type="domain" description="R13L1/DRL21-like LRR repeat region" evidence="9">
    <location>
        <begin position="654"/>
        <end position="785"/>
    </location>
</feature>
<dbReference type="Gene3D" id="1.20.5.4130">
    <property type="match status" value="1"/>
</dbReference>
<dbReference type="Gramene" id="KCW84048">
    <property type="protein sequence ID" value="KCW84048"/>
    <property type="gene ID" value="EUGRSUZ_B00930"/>
</dbReference>
<dbReference type="AlphaFoldDB" id="A0A059CZZ7"/>
<gene>
    <name evidence="10" type="ORF">EUGRSUZ_B00930</name>
</gene>
<evidence type="ECO:0000256" key="5">
    <source>
        <dbReference type="ARBA" id="ARBA00022840"/>
    </source>
</evidence>
<keyword evidence="2" id="KW-0677">Repeat</keyword>
<dbReference type="InterPro" id="IPR058922">
    <property type="entry name" value="WHD_DRP"/>
</dbReference>
<dbReference type="PROSITE" id="PS51450">
    <property type="entry name" value="LRR"/>
    <property type="match status" value="1"/>
</dbReference>
<dbReference type="InterPro" id="IPR032675">
    <property type="entry name" value="LRR_dom_sf"/>
</dbReference>
<feature type="domain" description="Disease resistance protein winged helix" evidence="8">
    <location>
        <begin position="400"/>
        <end position="471"/>
    </location>
</feature>
<feature type="domain" description="Disease resistance N-terminal" evidence="7">
    <location>
        <begin position="14"/>
        <end position="97"/>
    </location>
</feature>
<dbReference type="PRINTS" id="PR00364">
    <property type="entry name" value="DISEASERSIST"/>
</dbReference>
<dbReference type="OMA" id="QNLQIWR"/>
<dbReference type="FunFam" id="3.40.50.300:FF:001091">
    <property type="entry name" value="Probable disease resistance protein At1g61300"/>
    <property type="match status" value="1"/>
</dbReference>
<dbReference type="Pfam" id="PF23559">
    <property type="entry name" value="WHD_DRP"/>
    <property type="match status" value="1"/>
</dbReference>
<organism evidence="10">
    <name type="scientific">Eucalyptus grandis</name>
    <name type="common">Flooded gum</name>
    <dbReference type="NCBI Taxonomy" id="71139"/>
    <lineage>
        <taxon>Eukaryota</taxon>
        <taxon>Viridiplantae</taxon>
        <taxon>Streptophyta</taxon>
        <taxon>Embryophyta</taxon>
        <taxon>Tracheophyta</taxon>
        <taxon>Spermatophyta</taxon>
        <taxon>Magnoliopsida</taxon>
        <taxon>eudicotyledons</taxon>
        <taxon>Gunneridae</taxon>
        <taxon>Pentapetalae</taxon>
        <taxon>rosids</taxon>
        <taxon>malvids</taxon>
        <taxon>Myrtales</taxon>
        <taxon>Myrtaceae</taxon>
        <taxon>Myrtoideae</taxon>
        <taxon>Eucalypteae</taxon>
        <taxon>Eucalyptus</taxon>
    </lineage>
</organism>
<dbReference type="InterPro" id="IPR056789">
    <property type="entry name" value="LRR_R13L1-DRL21"/>
</dbReference>
<evidence type="ECO:0000259" key="6">
    <source>
        <dbReference type="Pfam" id="PF00931"/>
    </source>
</evidence>
<evidence type="ECO:0000313" key="10">
    <source>
        <dbReference type="EMBL" id="KCW84048.1"/>
    </source>
</evidence>
<keyword evidence="1" id="KW-0433">Leucine-rich repeat</keyword>
<dbReference type="GO" id="GO:0006952">
    <property type="term" value="P:defense response"/>
    <property type="evidence" value="ECO:0007669"/>
    <property type="project" value="UniProtKB-KW"/>
</dbReference>
<dbReference type="InterPro" id="IPR042197">
    <property type="entry name" value="Apaf_helical"/>
</dbReference>
<dbReference type="InterPro" id="IPR041118">
    <property type="entry name" value="Rx_N"/>
</dbReference>
<dbReference type="Pfam" id="PF18052">
    <property type="entry name" value="Rx_N"/>
    <property type="match status" value="1"/>
</dbReference>
<protein>
    <submittedName>
        <fullName evidence="10">Uncharacterized protein</fullName>
    </submittedName>
</protein>
<keyword evidence="5" id="KW-0067">ATP-binding</keyword>
<dbReference type="FunFam" id="1.10.10.10:FF:000322">
    <property type="entry name" value="Probable disease resistance protein At1g63360"/>
    <property type="match status" value="1"/>
</dbReference>
<evidence type="ECO:0000259" key="9">
    <source>
        <dbReference type="Pfam" id="PF25019"/>
    </source>
</evidence>
<dbReference type="GO" id="GO:0051707">
    <property type="term" value="P:response to other organism"/>
    <property type="evidence" value="ECO:0007669"/>
    <property type="project" value="UniProtKB-ARBA"/>
</dbReference>
<evidence type="ECO:0000259" key="8">
    <source>
        <dbReference type="Pfam" id="PF23559"/>
    </source>
</evidence>
<feature type="domain" description="NB-ARC" evidence="6">
    <location>
        <begin position="143"/>
        <end position="316"/>
    </location>
</feature>
<dbReference type="SUPFAM" id="SSF52058">
    <property type="entry name" value="L domain-like"/>
    <property type="match status" value="2"/>
</dbReference>
<dbReference type="Gene3D" id="1.10.10.10">
    <property type="entry name" value="Winged helix-like DNA-binding domain superfamily/Winged helix DNA-binding domain"/>
    <property type="match status" value="1"/>
</dbReference>
<dbReference type="GO" id="GO:0043531">
    <property type="term" value="F:ADP binding"/>
    <property type="evidence" value="ECO:0007669"/>
    <property type="project" value="InterPro"/>
</dbReference>
<dbReference type="SUPFAM" id="SSF52540">
    <property type="entry name" value="P-loop containing nucleoside triphosphate hydrolases"/>
    <property type="match status" value="1"/>
</dbReference>
<dbReference type="EMBL" id="KK198754">
    <property type="protein sequence ID" value="KCW84048.1"/>
    <property type="molecule type" value="Genomic_DNA"/>
</dbReference>
<accession>A0A059CZZ7</accession>
<keyword evidence="4" id="KW-0611">Plant defense</keyword>
<sequence length="1088" mass="123783">MAEALISSIAGEIVASLAPQAIENIGKLWGAKHDLEALRERVSTLQALLDDAEEQYYQSHEIKDWVDRLKGAFYDALDMLEEYNVEATRQGLRGHNKMFKEVRKFFSGSNQVAFILKMSYKREWRKRKETHSFACEGDIIGRDDDKETVKKFLLDSDVKGNVSILPIVGIGGLGKTTLAQYVYNDKMVSEHFELKMWVCVSNDFDMENIVKNILACVTEEVLNHDALEQLQNKLRRKIDGRRYLLVLDDYWDDELETWLKLKTLLVGGARGSKILITTRLRSVAEITCTTSPHLLGGLSEMESVNLLMQMAFPKEEETQDLDLRTIGEEIARRCSGVPLVVRTVGSLLFSKKTKAEWLHFKDYKLPEASRSEEEIMSVLRLSYNNLPSHLKRCFAFCSLLPKDHKIDKQTFVDLWVVEGFIKPSNTSEPLEDIAHEYFMNLLSSNFFQDFEKNPLTKRETCKMHDLMHDLACLVVGNECCVVGNDTKSIDARTHHISVGDLPLPFPHLEASRLRTLIFLKGRMISEEDLHPLMQSFKELHVLDLHDTSVKKLPRSICELKYLTYLDLSYNMLNRLPNSIMKLQNLQMLNLDGCRYLEELPRGITKLVSLRNLGIKDCERLSYVPCGLGQLSSLHRLNCFILPKDKARAKNYGKLEELYGLNNIRGSLCIENLGHVTDTIEEYKAANLTGKQSLESLELEWGGFNTDDAIIGTRNEALLDGLQPPSNLRELTITGYEGESFPRWMMDSLVSSFPNLVEVGFKDCRRCKRLSPLGQLPHLKSLQISRLAELEYLEFGHSSTLTASFPNLLKLGIFNCKKLKAMPLTSHLGDNIFGQRVRHLPNLVDLSIKQCDELDLCKDESGDILDFQGLQSLRDVQIRELPKLAYLPQWLVQASNLEHLEILSCGLKALPEQIEAFQSLQRLAIALCHSLTSLPKGINCNELDISKDESGNILDFHGGLPSLRSMSILFLPKLTSLPQWLLQLRSLESLLIYDCPNFKALSKQIEKCEELDISKDQSGNILHFHGGLPSLRSVTIGNLPKLTSLPQWILQARNLERLLIWHCRNLKDIPEQIEALQSLQILDIWGAPR</sequence>
<dbReference type="Pfam" id="PF00931">
    <property type="entry name" value="NB-ARC"/>
    <property type="match status" value="1"/>
</dbReference>
<dbReference type="InterPro" id="IPR001611">
    <property type="entry name" value="Leu-rich_rpt"/>
</dbReference>
<evidence type="ECO:0000259" key="7">
    <source>
        <dbReference type="Pfam" id="PF18052"/>
    </source>
</evidence>
<evidence type="ECO:0000256" key="3">
    <source>
        <dbReference type="ARBA" id="ARBA00022741"/>
    </source>
</evidence>
<dbReference type="Gene3D" id="3.40.50.300">
    <property type="entry name" value="P-loop containing nucleotide triphosphate hydrolases"/>
    <property type="match status" value="1"/>
</dbReference>
<evidence type="ECO:0000256" key="1">
    <source>
        <dbReference type="ARBA" id="ARBA00022614"/>
    </source>
</evidence>
<keyword evidence="3" id="KW-0547">Nucleotide-binding</keyword>
<proteinExistence type="predicted"/>
<dbReference type="PANTHER" id="PTHR36766">
    <property type="entry name" value="PLANT BROAD-SPECTRUM MILDEW RESISTANCE PROTEIN RPW8"/>
    <property type="match status" value="1"/>
</dbReference>
<dbReference type="Pfam" id="PF25019">
    <property type="entry name" value="LRR_R13L1-DRL21"/>
    <property type="match status" value="1"/>
</dbReference>
<dbReference type="Pfam" id="PF13855">
    <property type="entry name" value="LRR_8"/>
    <property type="match status" value="1"/>
</dbReference>